<sequence length="284" mass="30042">MSHLISVGDLTAQLDGGRAVRLLDVRWRLDEPEGRPAYLAGHLPGAVYVDLERELTRRGHPEEGRHPLPSVDALGASLRRWGVHAGDLVVVYDDNDGVAAARAWWLLRRRGIEVSLLDGGFRAWVQAGLPLESGDRAVAPGDVELTDTDPGTVTIDEAARLPQTGILVDVRAPEHYRGRTAAFDPAAGHIPGAINIPTISHIDSAGRFRTPDEIRATLAAHGIAAGVPVALYCGSGIAATHSALAFALAGVDALVFPGSWSQWSRTRGRPISTGAEPIGAISAV</sequence>
<dbReference type="PANTHER" id="PTHR11364">
    <property type="entry name" value="THIOSULFATE SULFERTANSFERASE"/>
    <property type="match status" value="1"/>
</dbReference>
<evidence type="ECO:0000313" key="4">
    <source>
        <dbReference type="EMBL" id="BDV31821.1"/>
    </source>
</evidence>
<organism evidence="4 5">
    <name type="scientific">Microbacterium terricola</name>
    <dbReference type="NCBI Taxonomy" id="344163"/>
    <lineage>
        <taxon>Bacteria</taxon>
        <taxon>Bacillati</taxon>
        <taxon>Actinomycetota</taxon>
        <taxon>Actinomycetes</taxon>
        <taxon>Micrococcales</taxon>
        <taxon>Microbacteriaceae</taxon>
        <taxon>Microbacterium</taxon>
    </lineage>
</organism>
<protein>
    <submittedName>
        <fullName evidence="4">Sulfurtransferase</fullName>
    </submittedName>
</protein>
<dbReference type="SMART" id="SM00450">
    <property type="entry name" value="RHOD"/>
    <property type="match status" value="2"/>
</dbReference>
<dbReference type="CDD" id="cd01449">
    <property type="entry name" value="TST_Repeat_2"/>
    <property type="match status" value="1"/>
</dbReference>
<reference evidence="4 5" key="1">
    <citation type="submission" date="2022-12" db="EMBL/GenBank/DDBJ databases">
        <title>Microbacterium terricola strain KV-448 chromosome, complete genome.</title>
        <authorList>
            <person name="Oshima T."/>
            <person name="Moriya T."/>
            <person name="Bessho Y."/>
        </authorList>
    </citation>
    <scope>NUCLEOTIDE SEQUENCE [LARGE SCALE GENOMIC DNA]</scope>
    <source>
        <strain evidence="4 5">KV-448</strain>
    </source>
</reference>
<keyword evidence="1" id="KW-0808">Transferase</keyword>
<dbReference type="Pfam" id="PF00581">
    <property type="entry name" value="Rhodanese"/>
    <property type="match status" value="2"/>
</dbReference>
<evidence type="ECO:0000259" key="3">
    <source>
        <dbReference type="PROSITE" id="PS50206"/>
    </source>
</evidence>
<dbReference type="CDD" id="cd01448">
    <property type="entry name" value="TST_Repeat_1"/>
    <property type="match status" value="1"/>
</dbReference>
<dbReference type="Proteomes" id="UP001317779">
    <property type="component" value="Chromosome"/>
</dbReference>
<dbReference type="RefSeq" id="WP_263797597.1">
    <property type="nucleotide sequence ID" value="NZ_AP027141.1"/>
</dbReference>
<dbReference type="InterPro" id="IPR045078">
    <property type="entry name" value="TST/MPST-like"/>
</dbReference>
<dbReference type="SUPFAM" id="SSF52821">
    <property type="entry name" value="Rhodanese/Cell cycle control phosphatase"/>
    <property type="match status" value="2"/>
</dbReference>
<dbReference type="PANTHER" id="PTHR11364:SF27">
    <property type="entry name" value="SULFURTRANSFERASE"/>
    <property type="match status" value="1"/>
</dbReference>
<dbReference type="PROSITE" id="PS00380">
    <property type="entry name" value="RHODANESE_1"/>
    <property type="match status" value="1"/>
</dbReference>
<dbReference type="EMBL" id="AP027141">
    <property type="protein sequence ID" value="BDV31821.1"/>
    <property type="molecule type" value="Genomic_DNA"/>
</dbReference>
<keyword evidence="5" id="KW-1185">Reference proteome</keyword>
<dbReference type="InterPro" id="IPR001763">
    <property type="entry name" value="Rhodanese-like_dom"/>
</dbReference>
<feature type="domain" description="Rhodanese" evidence="3">
    <location>
        <begin position="16"/>
        <end position="133"/>
    </location>
</feature>
<dbReference type="PROSITE" id="PS50206">
    <property type="entry name" value="RHODANESE_3"/>
    <property type="match status" value="2"/>
</dbReference>
<gene>
    <name evidence="4" type="ORF">Microterr_24810</name>
</gene>
<name>A0ABM8E267_9MICO</name>
<proteinExistence type="predicted"/>
<evidence type="ECO:0000256" key="1">
    <source>
        <dbReference type="ARBA" id="ARBA00022679"/>
    </source>
</evidence>
<keyword evidence="2" id="KW-0677">Repeat</keyword>
<dbReference type="Gene3D" id="3.40.250.10">
    <property type="entry name" value="Rhodanese-like domain"/>
    <property type="match status" value="2"/>
</dbReference>
<accession>A0ABM8E267</accession>
<feature type="domain" description="Rhodanese" evidence="3">
    <location>
        <begin position="161"/>
        <end position="272"/>
    </location>
</feature>
<dbReference type="InterPro" id="IPR001307">
    <property type="entry name" value="Thiosulphate_STrfase_CS"/>
</dbReference>
<evidence type="ECO:0000256" key="2">
    <source>
        <dbReference type="ARBA" id="ARBA00022737"/>
    </source>
</evidence>
<evidence type="ECO:0000313" key="5">
    <source>
        <dbReference type="Proteomes" id="UP001317779"/>
    </source>
</evidence>
<dbReference type="InterPro" id="IPR036873">
    <property type="entry name" value="Rhodanese-like_dom_sf"/>
</dbReference>